<accession>A0A1R2CP53</accession>
<feature type="region of interest" description="Disordered" evidence="1">
    <location>
        <begin position="186"/>
        <end position="208"/>
    </location>
</feature>
<reference evidence="3 4" key="1">
    <citation type="submission" date="2016-11" db="EMBL/GenBank/DDBJ databases">
        <title>The macronuclear genome of Stentor coeruleus: a giant cell with tiny introns.</title>
        <authorList>
            <person name="Slabodnick M."/>
            <person name="Ruby J.G."/>
            <person name="Reiff S.B."/>
            <person name="Swart E.C."/>
            <person name="Gosai S."/>
            <person name="Prabakaran S."/>
            <person name="Witkowska E."/>
            <person name="Larue G.E."/>
            <person name="Fisher S."/>
            <person name="Freeman R.M."/>
            <person name="Gunawardena J."/>
            <person name="Chu W."/>
            <person name="Stover N.A."/>
            <person name="Gregory B.D."/>
            <person name="Nowacki M."/>
            <person name="Derisi J."/>
            <person name="Roy S.W."/>
            <person name="Marshall W.F."/>
            <person name="Sood P."/>
        </authorList>
    </citation>
    <scope>NUCLEOTIDE SEQUENCE [LARGE SCALE GENOMIC DNA]</scope>
    <source>
        <strain evidence="3">WM001</strain>
    </source>
</reference>
<keyword evidence="2" id="KW-1133">Transmembrane helix</keyword>
<evidence type="ECO:0000313" key="4">
    <source>
        <dbReference type="Proteomes" id="UP000187209"/>
    </source>
</evidence>
<keyword evidence="2" id="KW-0812">Transmembrane</keyword>
<feature type="transmembrane region" description="Helical" evidence="2">
    <location>
        <begin position="112"/>
        <end position="131"/>
    </location>
</feature>
<dbReference type="AlphaFoldDB" id="A0A1R2CP53"/>
<evidence type="ECO:0000313" key="3">
    <source>
        <dbReference type="EMBL" id="OMJ90750.1"/>
    </source>
</evidence>
<keyword evidence="2" id="KW-0472">Membrane</keyword>
<sequence length="208" mass="24157">MKNNDYTSKDLRMTSEIGLRNPTEVLSTNYILKTEQNQSLIRISRLYFSTQALIYNFVMLGLSSFLLFWWCVNYPFPNESLWYSILVAFVYILLFLELAFRIYIWKINVKTVASGVFVLIGPVLLGISYELPRITNFIIGAIGISISFVALLFNIVRIYRFKNIKKLEENDAQKMMDMYGIVEDKDSAKKSQNENENNKLVNGIDQEL</sequence>
<feature type="transmembrane region" description="Helical" evidence="2">
    <location>
        <begin position="52"/>
        <end position="70"/>
    </location>
</feature>
<name>A0A1R2CP53_9CILI</name>
<keyword evidence="4" id="KW-1185">Reference proteome</keyword>
<evidence type="ECO:0000256" key="1">
    <source>
        <dbReference type="SAM" id="MobiDB-lite"/>
    </source>
</evidence>
<dbReference type="EMBL" id="MPUH01000096">
    <property type="protein sequence ID" value="OMJ90750.1"/>
    <property type="molecule type" value="Genomic_DNA"/>
</dbReference>
<organism evidence="3 4">
    <name type="scientific">Stentor coeruleus</name>
    <dbReference type="NCBI Taxonomy" id="5963"/>
    <lineage>
        <taxon>Eukaryota</taxon>
        <taxon>Sar</taxon>
        <taxon>Alveolata</taxon>
        <taxon>Ciliophora</taxon>
        <taxon>Postciliodesmatophora</taxon>
        <taxon>Heterotrichea</taxon>
        <taxon>Heterotrichida</taxon>
        <taxon>Stentoridae</taxon>
        <taxon>Stentor</taxon>
    </lineage>
</organism>
<feature type="compositionally biased region" description="Basic and acidic residues" evidence="1">
    <location>
        <begin position="186"/>
        <end position="197"/>
    </location>
</feature>
<evidence type="ECO:0000256" key="2">
    <source>
        <dbReference type="SAM" id="Phobius"/>
    </source>
</evidence>
<feature type="transmembrane region" description="Helical" evidence="2">
    <location>
        <begin position="137"/>
        <end position="156"/>
    </location>
</feature>
<dbReference type="Proteomes" id="UP000187209">
    <property type="component" value="Unassembled WGS sequence"/>
</dbReference>
<comment type="caution">
    <text evidence="3">The sequence shown here is derived from an EMBL/GenBank/DDBJ whole genome shotgun (WGS) entry which is preliminary data.</text>
</comment>
<gene>
    <name evidence="3" type="ORF">SteCoe_6827</name>
</gene>
<proteinExistence type="predicted"/>
<feature type="transmembrane region" description="Helical" evidence="2">
    <location>
        <begin position="82"/>
        <end position="100"/>
    </location>
</feature>
<protein>
    <submittedName>
        <fullName evidence="3">Uncharacterized protein</fullName>
    </submittedName>
</protein>